<dbReference type="InterPro" id="IPR051685">
    <property type="entry name" value="Ycf3/AcsC/BcsC/TPR_MFPF"/>
</dbReference>
<dbReference type="SUPFAM" id="SSF52200">
    <property type="entry name" value="Toll/Interleukin receptor TIR domain"/>
    <property type="match status" value="1"/>
</dbReference>
<dbReference type="SUPFAM" id="SSF48452">
    <property type="entry name" value="TPR-like"/>
    <property type="match status" value="1"/>
</dbReference>
<feature type="domain" description="TIR" evidence="3">
    <location>
        <begin position="1"/>
        <end position="124"/>
    </location>
</feature>
<dbReference type="Gene3D" id="3.40.50.10140">
    <property type="entry name" value="Toll/interleukin-1 receptor homology (TIR) domain"/>
    <property type="match status" value="1"/>
</dbReference>
<keyword evidence="4" id="KW-0456">Lyase</keyword>
<dbReference type="EC" id="4.6.1.1" evidence="4"/>
<dbReference type="GO" id="GO:0004016">
    <property type="term" value="F:adenylate cyclase activity"/>
    <property type="evidence" value="ECO:0007669"/>
    <property type="project" value="UniProtKB-EC"/>
</dbReference>
<dbReference type="InterPro" id="IPR000157">
    <property type="entry name" value="TIR_dom"/>
</dbReference>
<sequence length="578" mass="63974">MADIFVSYSRHDRDRVAPLVKALEAQGWSVWWDPDISPGEEFDSLISRELEAARTLIVVWTPHSVESRWVRGEARDAADRGVLVTVRFEHAKLPIDFRALHATDLDDWNEDPRHVAFLSLCKALEAKLGAAKPPAVAMPKSTQVSICVLPFANMSGDPEQDYFSDGITEDITTDLGKVSALSVVSRNLAFSFKGANGGVADIGRKTHATHVLTGSVRKAGERVRITAQLIDAAKDAQVWGERYDRELNDIFALQDEISKAIVSALKLTLLPEEKEALAQRSTSNAEAYKLYLMARQFWLRDNERNNEIVIRICRHVVELDPNYAQAWATMGLAKWNLFWQVDQQQEDLEYPAMRALELGPHLADAHAAQAAVKRSAGDFKGALIAAKRAVELEPTSYVANRLAGLSCMGLRVYDQAIGYFETAAALMESDFTAASFIVQCHEVMNDKEATQLAAAKAMKRIEKIVSEDPGHGRAIGFGVSILVTLGQKERAMEWATRARLIDPDNANLQYNLACAMSLLGEHDEALNILQGVADRSSLGMLSWIETDSDLDGIRSYPRYAGMIERARLRLAPKAAQLA</sequence>
<dbReference type="Gene3D" id="3.40.50.10070">
    <property type="entry name" value="TolB, N-terminal domain"/>
    <property type="match status" value="1"/>
</dbReference>
<evidence type="ECO:0000256" key="2">
    <source>
        <dbReference type="ARBA" id="ARBA00022803"/>
    </source>
</evidence>
<dbReference type="PANTHER" id="PTHR44943">
    <property type="entry name" value="CELLULOSE SYNTHASE OPERON PROTEIN C"/>
    <property type="match status" value="1"/>
</dbReference>
<accession>A0ABU1VNJ1</accession>
<keyword evidence="2" id="KW-0802">TPR repeat</keyword>
<dbReference type="InterPro" id="IPR035897">
    <property type="entry name" value="Toll_tir_struct_dom_sf"/>
</dbReference>
<dbReference type="SMART" id="SM00255">
    <property type="entry name" value="TIR"/>
    <property type="match status" value="1"/>
</dbReference>
<evidence type="ECO:0000313" key="5">
    <source>
        <dbReference type="Proteomes" id="UP001267878"/>
    </source>
</evidence>
<proteinExistence type="predicted"/>
<reference evidence="4 5" key="1">
    <citation type="submission" date="2023-07" db="EMBL/GenBank/DDBJ databases">
        <title>Sorghum-associated microbial communities from plants grown in Nebraska, USA.</title>
        <authorList>
            <person name="Schachtman D."/>
        </authorList>
    </citation>
    <scope>NUCLEOTIDE SEQUENCE [LARGE SCALE GENOMIC DNA]</scope>
    <source>
        <strain evidence="4 5">BE187</strain>
    </source>
</reference>
<protein>
    <submittedName>
        <fullName evidence="4">Adenylate cyclase</fullName>
        <ecNumber evidence="4">4.6.1.1</ecNumber>
    </submittedName>
</protein>
<evidence type="ECO:0000313" key="4">
    <source>
        <dbReference type="EMBL" id="MDR7098828.1"/>
    </source>
</evidence>
<dbReference type="PROSITE" id="PS50104">
    <property type="entry name" value="TIR"/>
    <property type="match status" value="1"/>
</dbReference>
<keyword evidence="5" id="KW-1185">Reference proteome</keyword>
<dbReference type="Gene3D" id="1.25.40.10">
    <property type="entry name" value="Tetratricopeptide repeat domain"/>
    <property type="match status" value="2"/>
</dbReference>
<dbReference type="InterPro" id="IPR011990">
    <property type="entry name" value="TPR-like_helical_dom_sf"/>
</dbReference>
<dbReference type="InterPro" id="IPR019734">
    <property type="entry name" value="TPR_rpt"/>
</dbReference>
<keyword evidence="1" id="KW-0677">Repeat</keyword>
<organism evidence="4 5">
    <name type="scientific">Agrilutibacter niabensis</name>
    <dbReference type="NCBI Taxonomy" id="380628"/>
    <lineage>
        <taxon>Bacteria</taxon>
        <taxon>Pseudomonadati</taxon>
        <taxon>Pseudomonadota</taxon>
        <taxon>Gammaproteobacteria</taxon>
        <taxon>Lysobacterales</taxon>
        <taxon>Lysobacteraceae</taxon>
        <taxon>Agrilutibacter</taxon>
    </lineage>
</organism>
<dbReference type="SMART" id="SM00028">
    <property type="entry name" value="TPR"/>
    <property type="match status" value="2"/>
</dbReference>
<gene>
    <name evidence="4" type="ORF">J2X04_001175</name>
</gene>
<comment type="caution">
    <text evidence="4">The sequence shown here is derived from an EMBL/GenBank/DDBJ whole genome shotgun (WGS) entry which is preliminary data.</text>
</comment>
<evidence type="ECO:0000256" key="1">
    <source>
        <dbReference type="ARBA" id="ARBA00022737"/>
    </source>
</evidence>
<name>A0ABU1VNJ1_9GAMM</name>
<dbReference type="EMBL" id="JAVDVW010000001">
    <property type="protein sequence ID" value="MDR7098828.1"/>
    <property type="molecule type" value="Genomic_DNA"/>
</dbReference>
<dbReference type="RefSeq" id="WP_310052910.1">
    <property type="nucleotide sequence ID" value="NZ_JAVDVW010000001.1"/>
</dbReference>
<dbReference type="NCBIfam" id="NF047558">
    <property type="entry name" value="TPR_END_plus"/>
    <property type="match status" value="1"/>
</dbReference>
<evidence type="ECO:0000259" key="3">
    <source>
        <dbReference type="PROSITE" id="PS50104"/>
    </source>
</evidence>
<dbReference type="Proteomes" id="UP001267878">
    <property type="component" value="Unassembled WGS sequence"/>
</dbReference>
<dbReference type="PANTHER" id="PTHR44943:SF8">
    <property type="entry name" value="TPR REPEAT-CONTAINING PROTEIN MJ0263"/>
    <property type="match status" value="1"/>
</dbReference>
<dbReference type="Pfam" id="PF13676">
    <property type="entry name" value="TIR_2"/>
    <property type="match status" value="1"/>
</dbReference>